<evidence type="ECO:0000313" key="7">
    <source>
        <dbReference type="Proteomes" id="UP000016569"/>
    </source>
</evidence>
<dbReference type="GO" id="GO:0022625">
    <property type="term" value="C:cytosolic large ribosomal subunit"/>
    <property type="evidence" value="ECO:0007669"/>
    <property type="project" value="TreeGrafter"/>
</dbReference>
<proteinExistence type="inferred from homology"/>
<evidence type="ECO:0000256" key="2">
    <source>
        <dbReference type="ARBA" id="ARBA00022980"/>
    </source>
</evidence>
<dbReference type="FunFam" id="1.10.287.310:FF:000001">
    <property type="entry name" value="50S ribosomal protein L29"/>
    <property type="match status" value="1"/>
</dbReference>
<accession>A0A8E0TSJ8</accession>
<dbReference type="HAMAP" id="MF_00374">
    <property type="entry name" value="Ribosomal_uL29"/>
    <property type="match status" value="1"/>
</dbReference>
<dbReference type="InterPro" id="IPR050063">
    <property type="entry name" value="Ribosomal_protein_uL29"/>
</dbReference>
<dbReference type="Gene3D" id="1.10.287.310">
    <property type="match status" value="1"/>
</dbReference>
<evidence type="ECO:0000256" key="3">
    <source>
        <dbReference type="ARBA" id="ARBA00023274"/>
    </source>
</evidence>
<gene>
    <name evidence="5" type="primary">rpmC</name>
    <name evidence="6" type="ORF">MBEBAB_2635</name>
</gene>
<keyword evidence="3 5" id="KW-0687">Ribonucleoprotein</keyword>
<dbReference type="EMBL" id="BATC01000070">
    <property type="protein sequence ID" value="GAD60385.1"/>
    <property type="molecule type" value="Genomic_DNA"/>
</dbReference>
<dbReference type="PANTHER" id="PTHR10916:SF0">
    <property type="entry name" value="LARGE RIBOSOMAL SUBUNIT PROTEIN UL29C"/>
    <property type="match status" value="1"/>
</dbReference>
<dbReference type="GO" id="GO:0003735">
    <property type="term" value="F:structural constituent of ribosome"/>
    <property type="evidence" value="ECO:0007669"/>
    <property type="project" value="InterPro"/>
</dbReference>
<evidence type="ECO:0000256" key="1">
    <source>
        <dbReference type="ARBA" id="ARBA00009254"/>
    </source>
</evidence>
<dbReference type="AlphaFoldDB" id="A0A8E0TSJ8"/>
<reference evidence="7" key="1">
    <citation type="journal article" date="2013" name="Genome Announc.">
        <title>Draft Genome Sequence of the Dimorphic Prosthecate Bacterium Brevundimonas abyssalis TAR-001T.</title>
        <authorList>
            <person name="Tsubouchi T."/>
            <person name="Nishi S."/>
            <person name="Usui K."/>
            <person name="Shimane Y."/>
            <person name="Takaki Y."/>
            <person name="Maruyama T."/>
            <person name="Hatada Y."/>
        </authorList>
    </citation>
    <scope>NUCLEOTIDE SEQUENCE [LARGE SCALE GENOMIC DNA]</scope>
    <source>
        <strain evidence="7">TAR-001</strain>
    </source>
</reference>
<dbReference type="NCBIfam" id="TIGR00012">
    <property type="entry name" value="L29"/>
    <property type="match status" value="1"/>
</dbReference>
<name>A0A8E0TSJ8_9CAUL</name>
<dbReference type="RefSeq" id="WP_021698479.1">
    <property type="nucleotide sequence ID" value="NZ_BATC01000070.1"/>
</dbReference>
<dbReference type="PROSITE" id="PS00579">
    <property type="entry name" value="RIBOSOMAL_L29"/>
    <property type="match status" value="1"/>
</dbReference>
<evidence type="ECO:0000313" key="6">
    <source>
        <dbReference type="EMBL" id="GAD60385.1"/>
    </source>
</evidence>
<dbReference type="CDD" id="cd00427">
    <property type="entry name" value="Ribosomal_L29_HIP"/>
    <property type="match status" value="1"/>
</dbReference>
<evidence type="ECO:0000256" key="5">
    <source>
        <dbReference type="HAMAP-Rule" id="MF_00374"/>
    </source>
</evidence>
<dbReference type="Pfam" id="PF00831">
    <property type="entry name" value="Ribosomal_L29"/>
    <property type="match status" value="1"/>
</dbReference>
<comment type="similarity">
    <text evidence="1 5">Belongs to the universal ribosomal protein uL29 family.</text>
</comment>
<comment type="caution">
    <text evidence="6">The sequence shown here is derived from an EMBL/GenBank/DDBJ whole genome shotgun (WGS) entry which is preliminary data.</text>
</comment>
<dbReference type="SUPFAM" id="SSF46561">
    <property type="entry name" value="Ribosomal protein L29 (L29p)"/>
    <property type="match status" value="1"/>
</dbReference>
<keyword evidence="2 5" id="KW-0689">Ribosomal protein</keyword>
<dbReference type="OrthoDB" id="9815192at2"/>
<sequence length="65" mass="7420">MTKIADLRGLTPDQLSDELIKLKKEQFNLRFQAATGQLEKTHRVNEVRKDIARVSSLLREKQAAA</sequence>
<organism evidence="6 7">
    <name type="scientific">Brevundimonas abyssalis TAR-001</name>
    <dbReference type="NCBI Taxonomy" id="1391729"/>
    <lineage>
        <taxon>Bacteria</taxon>
        <taxon>Pseudomonadati</taxon>
        <taxon>Pseudomonadota</taxon>
        <taxon>Alphaproteobacteria</taxon>
        <taxon>Caulobacterales</taxon>
        <taxon>Caulobacteraceae</taxon>
        <taxon>Brevundimonas</taxon>
    </lineage>
</organism>
<dbReference type="InterPro" id="IPR018254">
    <property type="entry name" value="Ribosomal_uL29_CS"/>
</dbReference>
<dbReference type="PANTHER" id="PTHR10916">
    <property type="entry name" value="60S RIBOSOMAL PROTEIN L35/50S RIBOSOMAL PROTEIN L29"/>
    <property type="match status" value="1"/>
</dbReference>
<dbReference type="GO" id="GO:0006412">
    <property type="term" value="P:translation"/>
    <property type="evidence" value="ECO:0007669"/>
    <property type="project" value="UniProtKB-UniRule"/>
</dbReference>
<protein>
    <recommendedName>
        <fullName evidence="4 5">Large ribosomal subunit protein uL29</fullName>
    </recommendedName>
</protein>
<keyword evidence="7" id="KW-1185">Reference proteome</keyword>
<dbReference type="InterPro" id="IPR001854">
    <property type="entry name" value="Ribosomal_uL29"/>
</dbReference>
<dbReference type="InterPro" id="IPR036049">
    <property type="entry name" value="Ribosomal_uL29_sf"/>
</dbReference>
<evidence type="ECO:0000256" key="4">
    <source>
        <dbReference type="ARBA" id="ARBA00035204"/>
    </source>
</evidence>
<dbReference type="Proteomes" id="UP000016569">
    <property type="component" value="Unassembled WGS sequence"/>
</dbReference>